<keyword evidence="2" id="KW-1185">Reference proteome</keyword>
<gene>
    <name evidence="1" type="ORF">Tcan_08971</name>
</gene>
<comment type="caution">
    <text evidence="1">The sequence shown here is derived from an EMBL/GenBank/DDBJ whole genome shotgun (WGS) entry which is preliminary data.</text>
</comment>
<dbReference type="PANTHER" id="PTHR39075">
    <property type="entry name" value="FI19908P1"/>
    <property type="match status" value="1"/>
</dbReference>
<name>A0A0B2VL71_TOXCA</name>
<dbReference type="Proteomes" id="UP000031036">
    <property type="component" value="Unassembled WGS sequence"/>
</dbReference>
<evidence type="ECO:0000313" key="1">
    <source>
        <dbReference type="EMBL" id="KHN82197.1"/>
    </source>
</evidence>
<dbReference type="AlphaFoldDB" id="A0A0B2VL71"/>
<dbReference type="OMA" id="CTISMDQ"/>
<accession>A0A0B2VL71</accession>
<dbReference type="EMBL" id="JPKZ01001394">
    <property type="protein sequence ID" value="KHN82197.1"/>
    <property type="molecule type" value="Genomic_DNA"/>
</dbReference>
<reference evidence="1 2" key="1">
    <citation type="submission" date="2014-11" db="EMBL/GenBank/DDBJ databases">
        <title>Genetic blueprint of the zoonotic pathogen Toxocara canis.</title>
        <authorList>
            <person name="Zhu X.-Q."/>
            <person name="Korhonen P.K."/>
            <person name="Cai H."/>
            <person name="Young N.D."/>
            <person name="Nejsum P."/>
            <person name="von Samson-Himmelstjerna G."/>
            <person name="Boag P.R."/>
            <person name="Tan P."/>
            <person name="Li Q."/>
            <person name="Min J."/>
            <person name="Yang Y."/>
            <person name="Wang X."/>
            <person name="Fang X."/>
            <person name="Hall R.S."/>
            <person name="Hofmann A."/>
            <person name="Sternberg P.W."/>
            <person name="Jex A.R."/>
            <person name="Gasser R.B."/>
        </authorList>
    </citation>
    <scope>NUCLEOTIDE SEQUENCE [LARGE SCALE GENOMIC DNA]</scope>
    <source>
        <strain evidence="1">PN_DK_2014</strain>
    </source>
</reference>
<dbReference type="PANTHER" id="PTHR39075:SF1">
    <property type="entry name" value="FI19908P1"/>
    <property type="match status" value="1"/>
</dbReference>
<organism evidence="1 2">
    <name type="scientific">Toxocara canis</name>
    <name type="common">Canine roundworm</name>
    <dbReference type="NCBI Taxonomy" id="6265"/>
    <lineage>
        <taxon>Eukaryota</taxon>
        <taxon>Metazoa</taxon>
        <taxon>Ecdysozoa</taxon>
        <taxon>Nematoda</taxon>
        <taxon>Chromadorea</taxon>
        <taxon>Rhabditida</taxon>
        <taxon>Spirurina</taxon>
        <taxon>Ascaridomorpha</taxon>
        <taxon>Ascaridoidea</taxon>
        <taxon>Toxocaridae</taxon>
        <taxon>Toxocara</taxon>
    </lineage>
</organism>
<dbReference type="GO" id="GO:0005615">
    <property type="term" value="C:extracellular space"/>
    <property type="evidence" value="ECO:0007669"/>
    <property type="project" value="TreeGrafter"/>
</dbReference>
<proteinExistence type="predicted"/>
<protein>
    <submittedName>
        <fullName evidence="1">Uncharacterized protein</fullName>
    </submittedName>
</protein>
<evidence type="ECO:0000313" key="2">
    <source>
        <dbReference type="Proteomes" id="UP000031036"/>
    </source>
</evidence>
<sequence length="276" mass="30473">MQSVSDSTWSCSGFGLHAPNSDLRSGSGTYPIIYASPSGTISVMLKMGVIVEMTVDRAVRVLCHDTFSSVWNSLGTSACILHPNARIYQHDENVFCNFGTFPNPTYKMGTIVPGGVFFRMPHMPFAYMVSSTAVRGTVAVYLEQNQFPALSYDFTLAIFYAESMNGPEYAHVCNEVVKKARHRRRRDGSITLTINGIFIKQAVDGDVEVNLRPRYINCSPSKGTIRVHADMVDMAAQEDNKAYAVRGMQRIHVSRSGLLASDGRFVASIDHTGRLI</sequence>
<dbReference type="OrthoDB" id="6287170at2759"/>